<name>A0A381W987_9ZZZZ</name>
<evidence type="ECO:0000313" key="1">
    <source>
        <dbReference type="EMBL" id="SVA49032.1"/>
    </source>
</evidence>
<protein>
    <submittedName>
        <fullName evidence="1">Uncharacterized protein</fullName>
    </submittedName>
</protein>
<organism evidence="1">
    <name type="scientific">marine metagenome</name>
    <dbReference type="NCBI Taxonomy" id="408172"/>
    <lineage>
        <taxon>unclassified sequences</taxon>
        <taxon>metagenomes</taxon>
        <taxon>ecological metagenomes</taxon>
    </lineage>
</organism>
<accession>A0A381W987</accession>
<proteinExistence type="predicted"/>
<reference evidence="1" key="1">
    <citation type="submission" date="2018-05" db="EMBL/GenBank/DDBJ databases">
        <authorList>
            <person name="Lanie J.A."/>
            <person name="Ng W.-L."/>
            <person name="Kazmierczak K.M."/>
            <person name="Andrzejewski T.M."/>
            <person name="Davidsen T.M."/>
            <person name="Wayne K.J."/>
            <person name="Tettelin H."/>
            <person name="Glass J.I."/>
            <person name="Rusch D."/>
            <person name="Podicherti R."/>
            <person name="Tsui H.-C.T."/>
            <person name="Winkler M.E."/>
        </authorList>
    </citation>
    <scope>NUCLEOTIDE SEQUENCE</scope>
</reference>
<feature type="non-terminal residue" evidence="1">
    <location>
        <position position="23"/>
    </location>
</feature>
<sequence length="23" mass="2475">MRLWTPALALLGRGLHETLTGPA</sequence>
<gene>
    <name evidence="1" type="ORF">METZ01_LOCUS101886</name>
</gene>
<dbReference type="AlphaFoldDB" id="A0A381W987"/>
<dbReference type="EMBL" id="UINC01011076">
    <property type="protein sequence ID" value="SVA49032.1"/>
    <property type="molecule type" value="Genomic_DNA"/>
</dbReference>